<accession>A0A0A9F9A8</accession>
<organism evidence="1">
    <name type="scientific">Arundo donax</name>
    <name type="common">Giant reed</name>
    <name type="synonym">Donax arundinaceus</name>
    <dbReference type="NCBI Taxonomy" id="35708"/>
    <lineage>
        <taxon>Eukaryota</taxon>
        <taxon>Viridiplantae</taxon>
        <taxon>Streptophyta</taxon>
        <taxon>Embryophyta</taxon>
        <taxon>Tracheophyta</taxon>
        <taxon>Spermatophyta</taxon>
        <taxon>Magnoliopsida</taxon>
        <taxon>Liliopsida</taxon>
        <taxon>Poales</taxon>
        <taxon>Poaceae</taxon>
        <taxon>PACMAD clade</taxon>
        <taxon>Arundinoideae</taxon>
        <taxon>Arundineae</taxon>
        <taxon>Arundo</taxon>
    </lineage>
</organism>
<dbReference type="EMBL" id="GBRH01190092">
    <property type="protein sequence ID" value="JAE07804.1"/>
    <property type="molecule type" value="Transcribed_RNA"/>
</dbReference>
<sequence>MSQFGKIISVGSWVEHMGLSSFIPGSHRRHLSITSWPCYCFLS</sequence>
<evidence type="ECO:0000313" key="1">
    <source>
        <dbReference type="EMBL" id="JAE07804.1"/>
    </source>
</evidence>
<protein>
    <submittedName>
        <fullName evidence="1">Uncharacterized protein</fullName>
    </submittedName>
</protein>
<reference evidence="1" key="1">
    <citation type="submission" date="2014-09" db="EMBL/GenBank/DDBJ databases">
        <authorList>
            <person name="Magalhaes I.L.F."/>
            <person name="Oliveira U."/>
            <person name="Santos F.R."/>
            <person name="Vidigal T.H.D.A."/>
            <person name="Brescovit A.D."/>
            <person name="Santos A.J."/>
        </authorList>
    </citation>
    <scope>NUCLEOTIDE SEQUENCE</scope>
    <source>
        <tissue evidence="1">Shoot tissue taken approximately 20 cm above the soil surface</tissue>
    </source>
</reference>
<proteinExistence type="predicted"/>
<dbReference type="AlphaFoldDB" id="A0A0A9F9A8"/>
<name>A0A0A9F9A8_ARUDO</name>
<reference evidence="1" key="2">
    <citation type="journal article" date="2015" name="Data Brief">
        <title>Shoot transcriptome of the giant reed, Arundo donax.</title>
        <authorList>
            <person name="Barrero R.A."/>
            <person name="Guerrero F.D."/>
            <person name="Moolhuijzen P."/>
            <person name="Goolsby J.A."/>
            <person name="Tidwell J."/>
            <person name="Bellgard S.E."/>
            <person name="Bellgard M.I."/>
        </authorList>
    </citation>
    <scope>NUCLEOTIDE SEQUENCE</scope>
    <source>
        <tissue evidence="1">Shoot tissue taken approximately 20 cm above the soil surface</tissue>
    </source>
</reference>